<dbReference type="EMBL" id="JARIHO010000035">
    <property type="protein sequence ID" value="KAJ7331406.1"/>
    <property type="molecule type" value="Genomic_DNA"/>
</dbReference>
<dbReference type="PANTHER" id="PTHR35041:SF6">
    <property type="entry name" value="FORMYLMETHIONINE DEFORMYLASE-LIKE PROTEIN-RELATED"/>
    <property type="match status" value="1"/>
</dbReference>
<feature type="non-terminal residue" evidence="2">
    <location>
        <position position="1039"/>
    </location>
</feature>
<evidence type="ECO:0000313" key="3">
    <source>
        <dbReference type="Proteomes" id="UP001218218"/>
    </source>
</evidence>
<gene>
    <name evidence="2" type="ORF">DFH08DRAFT_940063</name>
</gene>
<proteinExistence type="predicted"/>
<evidence type="ECO:0000256" key="1">
    <source>
        <dbReference type="SAM" id="Phobius"/>
    </source>
</evidence>
<accession>A0AAD7ELG0</accession>
<evidence type="ECO:0000313" key="2">
    <source>
        <dbReference type="EMBL" id="KAJ7331406.1"/>
    </source>
</evidence>
<feature type="transmembrane region" description="Helical" evidence="1">
    <location>
        <begin position="204"/>
        <end position="227"/>
    </location>
</feature>
<keyword evidence="1" id="KW-0472">Membrane</keyword>
<keyword evidence="1" id="KW-1133">Transmembrane helix</keyword>
<dbReference type="AlphaFoldDB" id="A0AAD7ELG0"/>
<reference evidence="2" key="1">
    <citation type="submission" date="2023-03" db="EMBL/GenBank/DDBJ databases">
        <title>Massive genome expansion in bonnet fungi (Mycena s.s.) driven by repeated elements and novel gene families across ecological guilds.</title>
        <authorList>
            <consortium name="Lawrence Berkeley National Laboratory"/>
            <person name="Harder C.B."/>
            <person name="Miyauchi S."/>
            <person name="Viragh M."/>
            <person name="Kuo A."/>
            <person name="Thoen E."/>
            <person name="Andreopoulos B."/>
            <person name="Lu D."/>
            <person name="Skrede I."/>
            <person name="Drula E."/>
            <person name="Henrissat B."/>
            <person name="Morin E."/>
            <person name="Kohler A."/>
            <person name="Barry K."/>
            <person name="LaButti K."/>
            <person name="Morin E."/>
            <person name="Salamov A."/>
            <person name="Lipzen A."/>
            <person name="Mereny Z."/>
            <person name="Hegedus B."/>
            <person name="Baldrian P."/>
            <person name="Stursova M."/>
            <person name="Weitz H."/>
            <person name="Taylor A."/>
            <person name="Grigoriev I.V."/>
            <person name="Nagy L.G."/>
            <person name="Martin F."/>
            <person name="Kauserud H."/>
        </authorList>
    </citation>
    <scope>NUCLEOTIDE SEQUENCE</scope>
    <source>
        <strain evidence="2">CBHHK002</strain>
    </source>
</reference>
<comment type="caution">
    <text evidence="2">The sequence shown here is derived from an EMBL/GenBank/DDBJ whole genome shotgun (WGS) entry which is preliminary data.</text>
</comment>
<dbReference type="PANTHER" id="PTHR35041">
    <property type="entry name" value="MEDIATOR OF RNA POLYMERASE II TRANSCRIPTION SUBUNIT 1"/>
    <property type="match status" value="1"/>
</dbReference>
<feature type="transmembrane region" description="Helical" evidence="1">
    <location>
        <begin position="105"/>
        <end position="128"/>
    </location>
</feature>
<sequence length="1039" mass="116047">MDSQRYVQSYRPMALLIYRRHGVFRDRPCNPTYLSTYLPTRRRSFSFSGKRREAKSSTMHNVDSPVEYSPLSVGGEMPFPDRSHHSSSVPDTVFDHPSKKTRFGAWAYVSIVGGTLLAGIIGVAHHLFDQHLDARPVSGRWTQTSTSRVEIFLATVFKIFFCFSAGVSLCQLSWYCLRRQPVTLPDIDALVGEPSLMILYRRNLFLKMPLIIIMTVAILVSPVITILTPSLNTRQVSALTRSLTVPTLNTTTDALLNDIYLRQTDQYGSVTETWDKTALAALLSDDPVGWTMPEGCSPECNYDITYVAPALRCSDLRPSQISDGILDSERFVSRVFDDPPSAYLLGYDGHALSVNEQESALNFTVQNAATLTSSLYNLTLAYVPYSASNGDKGALINAAGSTCTFYNATHLASTHYFNGTQESRVSVVDFHDPLNTIYRHLDAGPKPVIGPVSLFVNSASPDTFGPGIGTHVHLLAMADSLSQRLQGSVIIDGFHGDLNTTTFMMQTNIFEPYSVDSLRTGGSQDRVFGINTTAHVTNVSQALQDMVANATLGFINLKSGFTTAEATVRSTDMVYVYDRKTLIATYSVAFFLLLLMSGVGMFSMMKNGEPSSNKFSRLLVALRNPELDAVAEAVEGGSVHGVPAHRVRLRFGDRSPSGRQNSGVFGVVAPRHDVEGEGYEDIESVLKRPRILNRARDLTTFLPRAAPLVLPVFRHPKALIRRFQVAASITELLVQHIRKVFFYFASHVTGFFLRLSSVDAWPQIHFNGSLVQSTLLLIFGDGSDLAGVDLPGDSAVSLDQAECIKNMDRALDALTIEKCGCCREKHVRFEPEGNDPLLDGCCAQLHIQVRQQVRTAGFRAPRTVVAWRMLGQQKQYMNRSPELEQLFMHEVFRGFTWVHSQWLKRCDRTDVILRVFPESPQIRQETSTAHIAAPRCCFITHSATLKKLNDRMTRSIKDFDWHELWAERRAAEHRHPRVTLRCWENENRTVQEEEDDDDEVLNESAAPNQDDWQVFAQAFPNAGIPQFGPRDLIFRGCNV</sequence>
<organism evidence="2 3">
    <name type="scientific">Mycena albidolilacea</name>
    <dbReference type="NCBI Taxonomy" id="1033008"/>
    <lineage>
        <taxon>Eukaryota</taxon>
        <taxon>Fungi</taxon>
        <taxon>Dikarya</taxon>
        <taxon>Basidiomycota</taxon>
        <taxon>Agaricomycotina</taxon>
        <taxon>Agaricomycetes</taxon>
        <taxon>Agaricomycetidae</taxon>
        <taxon>Agaricales</taxon>
        <taxon>Marasmiineae</taxon>
        <taxon>Mycenaceae</taxon>
        <taxon>Mycena</taxon>
    </lineage>
</organism>
<keyword evidence="3" id="KW-1185">Reference proteome</keyword>
<protein>
    <submittedName>
        <fullName evidence="2">Uncharacterized protein</fullName>
    </submittedName>
</protein>
<keyword evidence="1" id="KW-0812">Transmembrane</keyword>
<name>A0AAD7ELG0_9AGAR</name>
<feature type="transmembrane region" description="Helical" evidence="1">
    <location>
        <begin position="151"/>
        <end position="177"/>
    </location>
</feature>
<dbReference type="Proteomes" id="UP001218218">
    <property type="component" value="Unassembled WGS sequence"/>
</dbReference>